<evidence type="ECO:0000313" key="6">
    <source>
        <dbReference type="EMBL" id="OJX56989.1"/>
    </source>
</evidence>
<evidence type="ECO:0000256" key="3">
    <source>
        <dbReference type="ARBA" id="ARBA00022801"/>
    </source>
</evidence>
<comment type="caution">
    <text evidence="6">The sequence shown here is derived from an EMBL/GenBank/DDBJ whole genome shotgun (WGS) entry which is preliminary data.</text>
</comment>
<evidence type="ECO:0000256" key="1">
    <source>
        <dbReference type="ARBA" id="ARBA00001561"/>
    </source>
</evidence>
<dbReference type="AlphaFoldDB" id="A0A1M3KXN8"/>
<dbReference type="CDD" id="cd02696">
    <property type="entry name" value="MurNAc-LAA"/>
    <property type="match status" value="1"/>
</dbReference>
<accession>A0A1M3KXN8</accession>
<evidence type="ECO:0000313" key="7">
    <source>
        <dbReference type="Proteomes" id="UP000184233"/>
    </source>
</evidence>
<dbReference type="EMBL" id="MKVH01000024">
    <property type="protein sequence ID" value="OJX56989.1"/>
    <property type="molecule type" value="Genomic_DNA"/>
</dbReference>
<keyword evidence="3" id="KW-0378">Hydrolase</keyword>
<dbReference type="InterPro" id="IPR002508">
    <property type="entry name" value="MurNAc-LAA_cat"/>
</dbReference>
<dbReference type="InterPro" id="IPR050695">
    <property type="entry name" value="N-acetylmuramoyl_amidase_3"/>
</dbReference>
<dbReference type="SMART" id="SM00646">
    <property type="entry name" value="Ami_3"/>
    <property type="match status" value="1"/>
</dbReference>
<dbReference type="Gene3D" id="3.40.630.40">
    <property type="entry name" value="Zn-dependent exopeptidases"/>
    <property type="match status" value="1"/>
</dbReference>
<dbReference type="GO" id="GO:0008745">
    <property type="term" value="F:N-acetylmuramoyl-L-alanine amidase activity"/>
    <property type="evidence" value="ECO:0007669"/>
    <property type="project" value="UniProtKB-EC"/>
</dbReference>
<organism evidence="6 7">
    <name type="scientific">Candidatus Kapaibacterium thiocyanatum</name>
    <dbReference type="NCBI Taxonomy" id="1895771"/>
    <lineage>
        <taxon>Bacteria</taxon>
        <taxon>Pseudomonadati</taxon>
        <taxon>Candidatus Kapaibacteriota</taxon>
        <taxon>Candidatus Kapaibacteriia</taxon>
        <taxon>Candidatus Kapaibacteriales</taxon>
        <taxon>Candidatus Kapaibacteriaceae</taxon>
        <taxon>Candidatus Kapaibacterium</taxon>
    </lineage>
</organism>
<dbReference type="Proteomes" id="UP000184233">
    <property type="component" value="Unassembled WGS sequence"/>
</dbReference>
<protein>
    <recommendedName>
        <fullName evidence="2">N-acetylmuramoyl-L-alanine amidase</fullName>
        <ecNumber evidence="2">3.5.1.28</ecNumber>
    </recommendedName>
</protein>
<reference evidence="6 7" key="1">
    <citation type="submission" date="2016-09" db="EMBL/GenBank/DDBJ databases">
        <title>Genome-resolved meta-omics ties microbial dynamics to process performance in biotechnology for thiocyanate degradation.</title>
        <authorList>
            <person name="Kantor R.S."/>
            <person name="Huddy R.J."/>
            <person name="Iyer R."/>
            <person name="Thomas B.C."/>
            <person name="Brown C.T."/>
            <person name="Anantharaman K."/>
            <person name="Tringe S."/>
            <person name="Hettich R.L."/>
            <person name="Harrison S.T."/>
            <person name="Banfield J.F."/>
        </authorList>
    </citation>
    <scope>NUCLEOTIDE SEQUENCE [LARGE SCALE GENOMIC DNA]</scope>
    <source>
        <strain evidence="6">59-99</strain>
    </source>
</reference>
<feature type="domain" description="MurNAc-LAA" evidence="5">
    <location>
        <begin position="214"/>
        <end position="370"/>
    </location>
</feature>
<evidence type="ECO:0000256" key="2">
    <source>
        <dbReference type="ARBA" id="ARBA00011901"/>
    </source>
</evidence>
<dbReference type="FunFam" id="3.40.630.40:FF:000005">
    <property type="entry name" value="N-acetylmuramoyl-L-alanine amidase (AmiA)"/>
    <property type="match status" value="1"/>
</dbReference>
<evidence type="ECO:0000259" key="5">
    <source>
        <dbReference type="SMART" id="SM00646"/>
    </source>
</evidence>
<dbReference type="Pfam" id="PF01520">
    <property type="entry name" value="Amidase_3"/>
    <property type="match status" value="1"/>
</dbReference>
<gene>
    <name evidence="6" type="ORF">BGO89_10750</name>
</gene>
<dbReference type="SUPFAM" id="SSF53187">
    <property type="entry name" value="Zn-dependent exopeptidases"/>
    <property type="match status" value="1"/>
</dbReference>
<dbReference type="PANTHER" id="PTHR30404:SF0">
    <property type="entry name" value="N-ACETYLMURAMOYL-L-ALANINE AMIDASE AMIC"/>
    <property type="match status" value="1"/>
</dbReference>
<name>A0A1M3KXN8_9BACT</name>
<sequence>MTDVFRIVTALALIACTGFTIPMQQAANPCRITSVRAEAMPDSIVLRITGSPRLEQYQRPERTGRSVVLRIPNATHAATLDSTLTAAGLAIRHEIIRDILVYRITIPARIKDVAWRREGPSTVALSFIKEASPPGDDRNRPSGNRKKWELDVIVLDAGHGGVDGGAEGTNGALEKNVTLAIAKKLRTLIREAMPDTRIVMTRDDDTFVELFRRTEIANEAGGKLFISIHCNSMPTKPHPAHGCETYILRPGRNADAARVAARENASIQFERSQQHYKGMSADQLIMATMAQRSFVQLSETLAAKIQREVSRRTPLQNRGVSQAGFYVLVGASMPNILFETAFLSNKSDAAYITSEKGQEQVAASMLEAIKAYARNYRELLK</sequence>
<dbReference type="PANTHER" id="PTHR30404">
    <property type="entry name" value="N-ACETYLMURAMOYL-L-ALANINE AMIDASE"/>
    <property type="match status" value="1"/>
</dbReference>
<dbReference type="EC" id="3.5.1.28" evidence="2"/>
<feature type="chain" id="PRO_5009894970" description="N-acetylmuramoyl-L-alanine amidase" evidence="4">
    <location>
        <begin position="27"/>
        <end position="381"/>
    </location>
</feature>
<evidence type="ECO:0000256" key="4">
    <source>
        <dbReference type="SAM" id="SignalP"/>
    </source>
</evidence>
<dbReference type="STRING" id="1895771.BGO89_10750"/>
<keyword evidence="4" id="KW-0732">Signal</keyword>
<feature type="signal peptide" evidence="4">
    <location>
        <begin position="1"/>
        <end position="26"/>
    </location>
</feature>
<proteinExistence type="predicted"/>
<comment type="catalytic activity">
    <reaction evidence="1">
        <text>Hydrolyzes the link between N-acetylmuramoyl residues and L-amino acid residues in certain cell-wall glycopeptides.</text>
        <dbReference type="EC" id="3.5.1.28"/>
    </reaction>
</comment>
<dbReference type="GO" id="GO:0009253">
    <property type="term" value="P:peptidoglycan catabolic process"/>
    <property type="evidence" value="ECO:0007669"/>
    <property type="project" value="InterPro"/>
</dbReference>
<dbReference type="GO" id="GO:0030288">
    <property type="term" value="C:outer membrane-bounded periplasmic space"/>
    <property type="evidence" value="ECO:0007669"/>
    <property type="project" value="TreeGrafter"/>
</dbReference>